<reference evidence="2 3" key="1">
    <citation type="submission" date="2022-03" db="EMBL/GenBank/DDBJ databases">
        <title>A chromosomal length assembly of Cordylochernes scorpioides.</title>
        <authorList>
            <person name="Zeh D."/>
            <person name="Zeh J."/>
        </authorList>
    </citation>
    <scope>NUCLEOTIDE SEQUENCE [LARGE SCALE GENOMIC DNA]</scope>
    <source>
        <strain evidence="2">IN4F17</strain>
        <tissue evidence="2">Whole Body</tissue>
    </source>
</reference>
<evidence type="ECO:0000313" key="2">
    <source>
        <dbReference type="EMBL" id="UYV84536.1"/>
    </source>
</evidence>
<gene>
    <name evidence="2" type="ORF">LAZ67_X002493</name>
</gene>
<organism evidence="2 3">
    <name type="scientific">Cordylochernes scorpioides</name>
    <dbReference type="NCBI Taxonomy" id="51811"/>
    <lineage>
        <taxon>Eukaryota</taxon>
        <taxon>Metazoa</taxon>
        <taxon>Ecdysozoa</taxon>
        <taxon>Arthropoda</taxon>
        <taxon>Chelicerata</taxon>
        <taxon>Arachnida</taxon>
        <taxon>Pseudoscorpiones</taxon>
        <taxon>Cheliferoidea</taxon>
        <taxon>Chernetidae</taxon>
        <taxon>Cordylochernes</taxon>
    </lineage>
</organism>
<dbReference type="InterPro" id="IPR043502">
    <property type="entry name" value="DNA/RNA_pol_sf"/>
</dbReference>
<feature type="compositionally biased region" description="Basic and acidic residues" evidence="1">
    <location>
        <begin position="15"/>
        <end position="33"/>
    </location>
</feature>
<evidence type="ECO:0000313" key="3">
    <source>
        <dbReference type="Proteomes" id="UP001235939"/>
    </source>
</evidence>
<keyword evidence="3" id="KW-1185">Reference proteome</keyword>
<feature type="region of interest" description="Disordered" evidence="1">
    <location>
        <begin position="172"/>
        <end position="236"/>
    </location>
</feature>
<name>A0ABY6LTF9_9ARAC</name>
<proteinExistence type="predicted"/>
<feature type="region of interest" description="Disordered" evidence="1">
    <location>
        <begin position="63"/>
        <end position="84"/>
    </location>
</feature>
<evidence type="ECO:0000256" key="1">
    <source>
        <dbReference type="SAM" id="MobiDB-lite"/>
    </source>
</evidence>
<sequence length="345" mass="39275">MKTLKLRQQRVDKIKNLKSIGKDKRKEGQKEAELAQENKSVIDAMMRRLERYASTTAARFDGSSSAESFLREPERSPEFQNSSCDEQGRMVVAALEGEPRRTLQSMDNLYEPYWRIKQKVRIGTQLNIDRKEIVSALTQEMPSYSRNILLIATPSSPSEWFTLARRIYGIGGAPSRPGISSPTESPSPRQSGRRTSNLLRRLSEDVPYSQKRPEKELPPPRLHHASTAKGSIGTISVPGQRADHPRLSIAHPHLINECKNLIRENIGLFPIDKFSVPALNIDSVKIKPNSYKIIRLRPYRIPYSDYPEIKYQIKKMLDNEIIQPSNSPYAAPVTLVRKIDGSKRF</sequence>
<dbReference type="Proteomes" id="UP001235939">
    <property type="component" value="Chromosome X"/>
</dbReference>
<feature type="region of interest" description="Disordered" evidence="1">
    <location>
        <begin position="15"/>
        <end position="37"/>
    </location>
</feature>
<feature type="compositionally biased region" description="Polar residues" evidence="1">
    <location>
        <begin position="178"/>
        <end position="198"/>
    </location>
</feature>
<dbReference type="SUPFAM" id="SSF56672">
    <property type="entry name" value="DNA/RNA polymerases"/>
    <property type="match status" value="1"/>
</dbReference>
<dbReference type="Gene3D" id="3.10.10.10">
    <property type="entry name" value="HIV Type 1 Reverse Transcriptase, subunit A, domain 1"/>
    <property type="match status" value="1"/>
</dbReference>
<protein>
    <submittedName>
        <fullName evidence="2">K02A2.6-like</fullName>
    </submittedName>
</protein>
<dbReference type="EMBL" id="CP092886">
    <property type="protein sequence ID" value="UYV84536.1"/>
    <property type="molecule type" value="Genomic_DNA"/>
</dbReference>
<accession>A0ABY6LTF9</accession>